<dbReference type="GO" id="GO:0019432">
    <property type="term" value="P:triglyceride biosynthetic process"/>
    <property type="evidence" value="ECO:0007669"/>
    <property type="project" value="TreeGrafter"/>
</dbReference>
<keyword evidence="1" id="KW-1133">Transmembrane helix</keyword>
<dbReference type="EMBL" id="PYSW02000018">
    <property type="protein sequence ID" value="KAG2385689.1"/>
    <property type="molecule type" value="Genomic_DNA"/>
</dbReference>
<keyword evidence="1" id="KW-0472">Membrane</keyword>
<evidence type="ECO:0000313" key="2">
    <source>
        <dbReference type="EMBL" id="KAG2385689.1"/>
    </source>
</evidence>
<dbReference type="GO" id="GO:0008374">
    <property type="term" value="F:O-acyltransferase activity"/>
    <property type="evidence" value="ECO:0007669"/>
    <property type="project" value="InterPro"/>
</dbReference>
<dbReference type="RefSeq" id="XP_044549682.1">
    <property type="nucleotide sequence ID" value="XM_044693040.1"/>
</dbReference>
<evidence type="ECO:0008006" key="4">
    <source>
        <dbReference type="Google" id="ProtNLM"/>
    </source>
</evidence>
<dbReference type="InterPro" id="IPR045034">
    <property type="entry name" value="O-acyltransferase_WSD1-like"/>
</dbReference>
<sequence>MSQLNFVSYSLPNAPKRRLSKFGQLMLMQEQPEEPLNIGLNREAFEQRLSERLLARYVRFRSLVVSDCEYVDVGVENVCMENHVKYCSLSEEKLQMMTEDEALSEMLSEIFTTPFVPVRQVTGSKMPLWQCYVIENYSRGIVLFFKIHHWIGDGQLLQRIIVGDLLDNEEEVSNFLLKKYDNMMQGSYNNWNSALSIIHNVENGISRNVPWVGSLLALAIGLVLKLVSFFATLLLILYLGISGDTDTMFKPSPKNPKSGRVSCSFIWFNESTPKKEADLTNEADQYFTVEEFKRVAQILGQQNSTTGKVNDLF</sequence>
<dbReference type="GeneID" id="68095959"/>
<keyword evidence="1" id="KW-0812">Transmembrane</keyword>
<evidence type="ECO:0000256" key="1">
    <source>
        <dbReference type="SAM" id="Phobius"/>
    </source>
</evidence>
<accession>A0AA88KLC1</accession>
<protein>
    <recommendedName>
        <fullName evidence="4">Diacylglycerol O-acyltransferase</fullName>
    </recommendedName>
</protein>
<evidence type="ECO:0000313" key="3">
    <source>
        <dbReference type="Proteomes" id="UP000816034"/>
    </source>
</evidence>
<reference evidence="2 3" key="1">
    <citation type="journal article" date="2018" name="BMC Genomics">
        <title>The genome of Naegleria lovaniensis, the basis for a comparative approach to unravel pathogenicity factors of the human pathogenic amoeba N. fowleri.</title>
        <authorList>
            <person name="Liechti N."/>
            <person name="Schurch N."/>
            <person name="Bruggmann R."/>
            <person name="Wittwer M."/>
        </authorList>
    </citation>
    <scope>NUCLEOTIDE SEQUENCE [LARGE SCALE GENOMIC DNA]</scope>
    <source>
        <strain evidence="2 3">ATCC 30569</strain>
    </source>
</reference>
<dbReference type="AlphaFoldDB" id="A0AA88KLC1"/>
<dbReference type="Proteomes" id="UP000816034">
    <property type="component" value="Unassembled WGS sequence"/>
</dbReference>
<dbReference type="PANTHER" id="PTHR31650:SF1">
    <property type="entry name" value="WAX ESTER SYNTHASE_DIACYLGLYCEROL ACYLTRANSFERASE 4-RELATED"/>
    <property type="match status" value="1"/>
</dbReference>
<dbReference type="PANTHER" id="PTHR31650">
    <property type="entry name" value="O-ACYLTRANSFERASE (WSD1-LIKE) FAMILY PROTEIN"/>
    <property type="match status" value="1"/>
</dbReference>
<name>A0AA88KLC1_NAELO</name>
<keyword evidence="3" id="KW-1185">Reference proteome</keyword>
<comment type="caution">
    <text evidence="2">The sequence shown here is derived from an EMBL/GenBank/DDBJ whole genome shotgun (WGS) entry which is preliminary data.</text>
</comment>
<organism evidence="2 3">
    <name type="scientific">Naegleria lovaniensis</name>
    <name type="common">Amoeba</name>
    <dbReference type="NCBI Taxonomy" id="51637"/>
    <lineage>
        <taxon>Eukaryota</taxon>
        <taxon>Discoba</taxon>
        <taxon>Heterolobosea</taxon>
        <taxon>Tetramitia</taxon>
        <taxon>Eutetramitia</taxon>
        <taxon>Vahlkampfiidae</taxon>
        <taxon>Naegleria</taxon>
    </lineage>
</organism>
<gene>
    <name evidence="2" type="ORF">C9374_003504</name>
</gene>
<feature type="transmembrane region" description="Helical" evidence="1">
    <location>
        <begin position="215"/>
        <end position="241"/>
    </location>
</feature>
<proteinExistence type="predicted"/>
<dbReference type="GO" id="GO:0005886">
    <property type="term" value="C:plasma membrane"/>
    <property type="evidence" value="ECO:0007669"/>
    <property type="project" value="TreeGrafter"/>
</dbReference>